<evidence type="ECO:0000313" key="2">
    <source>
        <dbReference type="Proteomes" id="UP000799779"/>
    </source>
</evidence>
<name>A0A6A5WKV3_9PLEO</name>
<keyword evidence="2" id="KW-1185">Reference proteome</keyword>
<protein>
    <submittedName>
        <fullName evidence="1">Uncharacterized protein</fullName>
    </submittedName>
</protein>
<accession>A0A6A5WKV3</accession>
<dbReference type="EMBL" id="ML977577">
    <property type="protein sequence ID" value="KAF2002570.1"/>
    <property type="molecule type" value="Genomic_DNA"/>
</dbReference>
<dbReference type="Proteomes" id="UP000799779">
    <property type="component" value="Unassembled WGS sequence"/>
</dbReference>
<evidence type="ECO:0000313" key="1">
    <source>
        <dbReference type="EMBL" id="KAF2002570.1"/>
    </source>
</evidence>
<dbReference type="AlphaFoldDB" id="A0A6A5WKV3"/>
<organism evidence="1 2">
    <name type="scientific">Amniculicola lignicola CBS 123094</name>
    <dbReference type="NCBI Taxonomy" id="1392246"/>
    <lineage>
        <taxon>Eukaryota</taxon>
        <taxon>Fungi</taxon>
        <taxon>Dikarya</taxon>
        <taxon>Ascomycota</taxon>
        <taxon>Pezizomycotina</taxon>
        <taxon>Dothideomycetes</taxon>
        <taxon>Pleosporomycetidae</taxon>
        <taxon>Pleosporales</taxon>
        <taxon>Amniculicolaceae</taxon>
        <taxon>Amniculicola</taxon>
    </lineage>
</organism>
<sequence length="97" mass="10706">MLGLRREDTPSASLPSAILTVMICTISSARPLESTAWNGCIAERSWLCTSTYVYADNVHTTSTQNFGRFPKRCIPVLCALRNHSSHSSSRTDAPAYR</sequence>
<proteinExistence type="predicted"/>
<reference evidence="1" key="1">
    <citation type="journal article" date="2020" name="Stud. Mycol.">
        <title>101 Dothideomycetes genomes: a test case for predicting lifestyles and emergence of pathogens.</title>
        <authorList>
            <person name="Haridas S."/>
            <person name="Albert R."/>
            <person name="Binder M."/>
            <person name="Bloem J."/>
            <person name="Labutti K."/>
            <person name="Salamov A."/>
            <person name="Andreopoulos B."/>
            <person name="Baker S."/>
            <person name="Barry K."/>
            <person name="Bills G."/>
            <person name="Bluhm B."/>
            <person name="Cannon C."/>
            <person name="Castanera R."/>
            <person name="Culley D."/>
            <person name="Daum C."/>
            <person name="Ezra D."/>
            <person name="Gonzalez J."/>
            <person name="Henrissat B."/>
            <person name="Kuo A."/>
            <person name="Liang C."/>
            <person name="Lipzen A."/>
            <person name="Lutzoni F."/>
            <person name="Magnuson J."/>
            <person name="Mondo S."/>
            <person name="Nolan M."/>
            <person name="Ohm R."/>
            <person name="Pangilinan J."/>
            <person name="Park H.-J."/>
            <person name="Ramirez L."/>
            <person name="Alfaro M."/>
            <person name="Sun H."/>
            <person name="Tritt A."/>
            <person name="Yoshinaga Y."/>
            <person name="Zwiers L.-H."/>
            <person name="Turgeon B."/>
            <person name="Goodwin S."/>
            <person name="Spatafora J."/>
            <person name="Crous P."/>
            <person name="Grigoriev I."/>
        </authorList>
    </citation>
    <scope>NUCLEOTIDE SEQUENCE</scope>
    <source>
        <strain evidence="1">CBS 123094</strain>
    </source>
</reference>
<gene>
    <name evidence="1" type="ORF">P154DRAFT_521034</name>
</gene>